<dbReference type="AlphaFoldDB" id="A0A9N9FTI0"/>
<feature type="region of interest" description="Disordered" evidence="1">
    <location>
        <begin position="162"/>
        <end position="193"/>
    </location>
</feature>
<evidence type="ECO:0000313" key="3">
    <source>
        <dbReference type="Proteomes" id="UP000789570"/>
    </source>
</evidence>
<accession>A0A9N9FTI0</accession>
<sequence length="236" mass="27151">MVGYFNPKFKAKNEGKRKVLAVKRKRPVTVVQSRAFLTMRLVNDVSLPIYEEVNGYVLSLILLTHLSLTKENIEQPGTSDLQPPSVSRIIPTKRVLDIEELPLDSSNFFFAIYSISSFKELRILNLYWENPYSRPLLSELLETSYGIIEEKFQLIDFNDTDNQNTERRESRSNDAIRFGTTSRSINEGHDDKHLSKSLEEYPSSYYLKEGTSTAQMSIATFQMNSTSEKELLEKFG</sequence>
<organism evidence="2 3">
    <name type="scientific">Funneliformis caledonium</name>
    <dbReference type="NCBI Taxonomy" id="1117310"/>
    <lineage>
        <taxon>Eukaryota</taxon>
        <taxon>Fungi</taxon>
        <taxon>Fungi incertae sedis</taxon>
        <taxon>Mucoromycota</taxon>
        <taxon>Glomeromycotina</taxon>
        <taxon>Glomeromycetes</taxon>
        <taxon>Glomerales</taxon>
        <taxon>Glomeraceae</taxon>
        <taxon>Funneliformis</taxon>
    </lineage>
</organism>
<name>A0A9N9FTI0_9GLOM</name>
<comment type="caution">
    <text evidence="2">The sequence shown here is derived from an EMBL/GenBank/DDBJ whole genome shotgun (WGS) entry which is preliminary data.</text>
</comment>
<reference evidence="2" key="1">
    <citation type="submission" date="2021-06" db="EMBL/GenBank/DDBJ databases">
        <authorList>
            <person name="Kallberg Y."/>
            <person name="Tangrot J."/>
            <person name="Rosling A."/>
        </authorList>
    </citation>
    <scope>NUCLEOTIDE SEQUENCE</scope>
    <source>
        <strain evidence="2">UK204</strain>
    </source>
</reference>
<dbReference type="Proteomes" id="UP000789570">
    <property type="component" value="Unassembled WGS sequence"/>
</dbReference>
<dbReference type="EMBL" id="CAJVPQ010001511">
    <property type="protein sequence ID" value="CAG8556451.1"/>
    <property type="molecule type" value="Genomic_DNA"/>
</dbReference>
<protein>
    <submittedName>
        <fullName evidence="2">11662_t:CDS:1</fullName>
    </submittedName>
</protein>
<evidence type="ECO:0000256" key="1">
    <source>
        <dbReference type="SAM" id="MobiDB-lite"/>
    </source>
</evidence>
<gene>
    <name evidence="2" type="ORF">FCALED_LOCUS6379</name>
</gene>
<proteinExistence type="predicted"/>
<evidence type="ECO:0000313" key="2">
    <source>
        <dbReference type="EMBL" id="CAG8556451.1"/>
    </source>
</evidence>
<feature type="compositionally biased region" description="Basic and acidic residues" evidence="1">
    <location>
        <begin position="164"/>
        <end position="174"/>
    </location>
</feature>
<keyword evidence="3" id="KW-1185">Reference proteome</keyword>